<keyword evidence="8" id="KW-1185">Reference proteome</keyword>
<keyword evidence="3" id="KW-0238">DNA-binding</keyword>
<dbReference type="Pfam" id="PF03466">
    <property type="entry name" value="LysR_substrate"/>
    <property type="match status" value="1"/>
</dbReference>
<evidence type="ECO:0000256" key="5">
    <source>
        <dbReference type="SAM" id="MobiDB-lite"/>
    </source>
</evidence>
<dbReference type="InterPro" id="IPR036390">
    <property type="entry name" value="WH_DNA-bd_sf"/>
</dbReference>
<organism evidence="7 8">
    <name type="scientific">Streptomyces botrytidirepellens</name>
    <dbReference type="NCBI Taxonomy" id="2486417"/>
    <lineage>
        <taxon>Bacteria</taxon>
        <taxon>Bacillati</taxon>
        <taxon>Actinomycetota</taxon>
        <taxon>Actinomycetes</taxon>
        <taxon>Kitasatosporales</taxon>
        <taxon>Streptomycetaceae</taxon>
        <taxon>Streptomyces</taxon>
    </lineage>
</organism>
<dbReference type="SUPFAM" id="SSF46785">
    <property type="entry name" value="Winged helix' DNA-binding domain"/>
    <property type="match status" value="1"/>
</dbReference>
<name>A0A3M8W110_9ACTN</name>
<comment type="caution">
    <text evidence="7">The sequence shown here is derived from an EMBL/GenBank/DDBJ whole genome shotgun (WGS) entry which is preliminary data.</text>
</comment>
<dbReference type="PANTHER" id="PTHR30346">
    <property type="entry name" value="TRANSCRIPTIONAL DUAL REGULATOR HCAR-RELATED"/>
    <property type="match status" value="1"/>
</dbReference>
<gene>
    <name evidence="7" type="ORF">EEJ42_20740</name>
</gene>
<reference evidence="7 8" key="1">
    <citation type="submission" date="2018-11" db="EMBL/GenBank/DDBJ databases">
        <title>The Potential of Streptomyces as Biocontrol Agents against the Tomato grey mould, Botrytis cinerea (Gray mold) Frontiers in Microbiology.</title>
        <authorList>
            <person name="Li D."/>
        </authorList>
    </citation>
    <scope>NUCLEOTIDE SEQUENCE [LARGE SCALE GENOMIC DNA]</scope>
    <source>
        <strain evidence="7 8">NEAU-LD23</strain>
    </source>
</reference>
<dbReference type="GO" id="GO:0003677">
    <property type="term" value="F:DNA binding"/>
    <property type="evidence" value="ECO:0007669"/>
    <property type="project" value="UniProtKB-KW"/>
</dbReference>
<evidence type="ECO:0000313" key="8">
    <source>
        <dbReference type="Proteomes" id="UP000275401"/>
    </source>
</evidence>
<accession>A0A3M8W110</accession>
<protein>
    <submittedName>
        <fullName evidence="7">LysR family transcriptional regulator</fullName>
    </submittedName>
</protein>
<dbReference type="PANTHER" id="PTHR30346:SF29">
    <property type="entry name" value="LYSR SUBSTRATE-BINDING"/>
    <property type="match status" value="1"/>
</dbReference>
<dbReference type="GO" id="GO:0032993">
    <property type="term" value="C:protein-DNA complex"/>
    <property type="evidence" value="ECO:0007669"/>
    <property type="project" value="TreeGrafter"/>
</dbReference>
<dbReference type="Gene3D" id="3.40.190.10">
    <property type="entry name" value="Periplasmic binding protein-like II"/>
    <property type="match status" value="2"/>
</dbReference>
<dbReference type="InterPro" id="IPR000847">
    <property type="entry name" value="LysR_HTH_N"/>
</dbReference>
<keyword evidence="4" id="KW-0804">Transcription</keyword>
<dbReference type="Proteomes" id="UP000275401">
    <property type="component" value="Unassembled WGS sequence"/>
</dbReference>
<feature type="compositionally biased region" description="Basic residues" evidence="5">
    <location>
        <begin position="11"/>
        <end position="26"/>
    </location>
</feature>
<comment type="similarity">
    <text evidence="1">Belongs to the LysR transcriptional regulatory family.</text>
</comment>
<evidence type="ECO:0000256" key="3">
    <source>
        <dbReference type="ARBA" id="ARBA00023125"/>
    </source>
</evidence>
<dbReference type="PRINTS" id="PR00039">
    <property type="entry name" value="HTHLYSR"/>
</dbReference>
<dbReference type="GO" id="GO:0003700">
    <property type="term" value="F:DNA-binding transcription factor activity"/>
    <property type="evidence" value="ECO:0007669"/>
    <property type="project" value="InterPro"/>
</dbReference>
<dbReference type="Gene3D" id="1.10.10.10">
    <property type="entry name" value="Winged helix-like DNA-binding domain superfamily/Winged helix DNA-binding domain"/>
    <property type="match status" value="1"/>
</dbReference>
<dbReference type="Pfam" id="PF00126">
    <property type="entry name" value="HTH_1"/>
    <property type="match status" value="1"/>
</dbReference>
<dbReference type="SUPFAM" id="SSF53850">
    <property type="entry name" value="Periplasmic binding protein-like II"/>
    <property type="match status" value="1"/>
</dbReference>
<evidence type="ECO:0000256" key="2">
    <source>
        <dbReference type="ARBA" id="ARBA00023015"/>
    </source>
</evidence>
<dbReference type="AlphaFoldDB" id="A0A3M8W110"/>
<evidence type="ECO:0000313" key="7">
    <source>
        <dbReference type="EMBL" id="RNG22361.1"/>
    </source>
</evidence>
<evidence type="ECO:0000256" key="4">
    <source>
        <dbReference type="ARBA" id="ARBA00023163"/>
    </source>
</evidence>
<keyword evidence="2" id="KW-0805">Transcription regulation</keyword>
<feature type="region of interest" description="Disordered" evidence="5">
    <location>
        <begin position="1"/>
        <end position="26"/>
    </location>
</feature>
<sequence length="363" mass="39739">MHQPPALLRLHQGRHRPPRLGRAHPHPMAARRLRGADGTRDTIMLNMVHLQTLQAVLSTGSLSGAAKELGYTTSAVSQQIAALERALGVRLFERGPRNLWPTTAALQMGRHATALLSRLEEAEEDIRAYADGNRGRLRVAAFPTVSAQLLPKALRRLVARLPDAEITLQNDGDPTDVALAVCEGRADLGLVYAYDLVPESWPGELTLRPILDEELLILCGPEQHTADAHHVDLRELSGAIWVTNDEGTAAHHNLLRLCAQSGFRPEVRFTSNDYDVIRGIVRENLGVALVPALSLGIDRAITMRRMRTRGPRRKVLAVHRSTDPNPLVPAGVDAIREAAEEFVTWTTEAFGARVDSPLATTPG</sequence>
<evidence type="ECO:0000259" key="6">
    <source>
        <dbReference type="PROSITE" id="PS50931"/>
    </source>
</evidence>
<evidence type="ECO:0000256" key="1">
    <source>
        <dbReference type="ARBA" id="ARBA00009437"/>
    </source>
</evidence>
<dbReference type="PROSITE" id="PS50931">
    <property type="entry name" value="HTH_LYSR"/>
    <property type="match status" value="1"/>
</dbReference>
<dbReference type="InterPro" id="IPR036388">
    <property type="entry name" value="WH-like_DNA-bd_sf"/>
</dbReference>
<feature type="domain" description="HTH lysR-type" evidence="6">
    <location>
        <begin position="45"/>
        <end position="102"/>
    </location>
</feature>
<proteinExistence type="inferred from homology"/>
<dbReference type="EMBL" id="RIBZ01000264">
    <property type="protein sequence ID" value="RNG22361.1"/>
    <property type="molecule type" value="Genomic_DNA"/>
</dbReference>
<dbReference type="InterPro" id="IPR005119">
    <property type="entry name" value="LysR_subst-bd"/>
</dbReference>